<proteinExistence type="predicted"/>
<dbReference type="InterPro" id="IPR014756">
    <property type="entry name" value="Ig_E-set"/>
</dbReference>
<dbReference type="AlphaFoldDB" id="A0A6P8YQI5"/>
<dbReference type="SUPFAM" id="SSF48050">
    <property type="entry name" value="Hemocyanin, N-terminal domain"/>
    <property type="match status" value="1"/>
</dbReference>
<dbReference type="InterPro" id="IPR037020">
    <property type="entry name" value="Hemocyanin_C_sf"/>
</dbReference>
<evidence type="ECO:0000313" key="5">
    <source>
        <dbReference type="Proteomes" id="UP000515160"/>
    </source>
</evidence>
<dbReference type="InterPro" id="IPR005203">
    <property type="entry name" value="Hemocyanin_C"/>
</dbReference>
<gene>
    <name evidence="6" type="primary">LOC117570664</name>
</gene>
<feature type="domain" description="Hemocyanin N-terminal" evidence="3">
    <location>
        <begin position="45"/>
        <end position="166"/>
    </location>
</feature>
<dbReference type="InterPro" id="IPR005204">
    <property type="entry name" value="Hemocyanin_N"/>
</dbReference>
<dbReference type="Proteomes" id="UP000515160">
    <property type="component" value="Chromosome 3"/>
</dbReference>
<accession>A0A6P8YQI5</accession>
<feature type="domain" description="Hemocyanin C-terminal" evidence="4">
    <location>
        <begin position="677"/>
        <end position="913"/>
    </location>
</feature>
<organism evidence="5 6">
    <name type="scientific">Drosophila albomicans</name>
    <name type="common">Fruit fly</name>
    <dbReference type="NCBI Taxonomy" id="7291"/>
    <lineage>
        <taxon>Eukaryota</taxon>
        <taxon>Metazoa</taxon>
        <taxon>Ecdysozoa</taxon>
        <taxon>Arthropoda</taxon>
        <taxon>Hexapoda</taxon>
        <taxon>Insecta</taxon>
        <taxon>Pterygota</taxon>
        <taxon>Neoptera</taxon>
        <taxon>Endopterygota</taxon>
        <taxon>Diptera</taxon>
        <taxon>Brachycera</taxon>
        <taxon>Muscomorpha</taxon>
        <taxon>Ephydroidea</taxon>
        <taxon>Drosophilidae</taxon>
        <taxon>Drosophila</taxon>
    </lineage>
</organism>
<evidence type="ECO:0000259" key="3">
    <source>
        <dbReference type="Pfam" id="PF03722"/>
    </source>
</evidence>
<dbReference type="Gene3D" id="2.60.40.1520">
    <property type="entry name" value="Hemocyanin, C-terminal domain"/>
    <property type="match status" value="1"/>
</dbReference>
<dbReference type="OrthoDB" id="7419495at2759"/>
<dbReference type="InterPro" id="IPR036697">
    <property type="entry name" value="Hemocyanin_N_sf"/>
</dbReference>
<dbReference type="PANTHER" id="PTHR11511">
    <property type="entry name" value="LARVAL STORAGE PROTEIN/PHENOLOXIDASE"/>
    <property type="match status" value="1"/>
</dbReference>
<keyword evidence="5" id="KW-1185">Reference proteome</keyword>
<name>A0A6P8YQI5_DROAB</name>
<evidence type="ECO:0000256" key="2">
    <source>
        <dbReference type="SAM" id="SignalP"/>
    </source>
</evidence>
<protein>
    <submittedName>
        <fullName evidence="6">Fat-body protein 1</fullName>
    </submittedName>
</protein>
<dbReference type="GO" id="GO:0045735">
    <property type="term" value="F:nutrient reservoir activity"/>
    <property type="evidence" value="ECO:0007669"/>
    <property type="project" value="UniProtKB-ARBA"/>
</dbReference>
<feature type="signal peptide" evidence="2">
    <location>
        <begin position="1"/>
        <end position="18"/>
    </location>
</feature>
<evidence type="ECO:0000313" key="6">
    <source>
        <dbReference type="RefSeq" id="XP_034108342.1"/>
    </source>
</evidence>
<dbReference type="PANTHER" id="PTHR11511:SF5">
    <property type="entry name" value="FAT-BODY PROTEIN 1-RELATED"/>
    <property type="match status" value="1"/>
</dbReference>
<sequence length="916" mass="107009">MNNKLLVLFACVLGTVSAGRILPRDNQRDIDTVTQRIERLSWQDLVRQKFLLDIVLRVQEPLQDTELLQLDRGLIIDENRYQGGINEQIQQIIDLDRQRGLLTRNQIFNILNTDHVQQLTGIYNILTRSIDFETLQRNAVYLRRNVNPVLFVTALTTALQSRQDSQNLIMPATLEILPELYLDEETIQRVQRTQQELDTSSRRSFIDLVGLGQGQTPRGINSLRNIFIPWRMALKRQQQQQQQIQNRVVLSQSTQNQADITLLTKDIGMQNFVNQLVQQLAMAEDTTERSVRYLNNDFEQQMDIRRQQQQNEDELNMNRVQYQRFYDEFSGNQINDEDLATSRQIPIRRQYLERTIGQGIEGMTSNRRVIDNIDQLPTVSINDARLLHVGRRRQQNTNRIQGRNMWNVDENDDDYLTTTIGRGIDRQLLNNRRYNDETTQNVYDQGILRQQQQINQQQNRRSTYRNIDIEDELTLDDIVEMIRRESRSRKSGKEVRFRRSLDTVNDEQTTRQSEILLHTLRQLQARLNQERIALRLSNEVNGNGRRSIVSGQDQAQRFAQRLNEMRLDSRRNRALIEQLNAIENTLQQAIGQVRRQSNNQEQLGQAIRVERALAEVVLGRLGDTGILRLLRQQLQDSNMQTDSLDLGIDINDRVLRYTLSSILNILDEQREQLLGVYQTQQLQMQDVTINDVRVSELRTRLESNDIDVSNLLKQPQQAQILVRQRRLNSQPFTIDLDVSSQRVQNVIVRLMLGPREDGNLEQRRKNFVLLDAIKVQLQSGRNRIQQRSTNIEWTTRDVTPISEIYRRVMTTLRGQREELSVNELVGENGRFPQRLLLPRGRPEGLPMQLFVIISPIERQQQQVVLENTAGLMGISQAAIEDRRPLGYPLDRRIDNEQQLLSMPNVYLQDVVIVQEN</sequence>
<evidence type="ECO:0000256" key="1">
    <source>
        <dbReference type="SAM" id="Coils"/>
    </source>
</evidence>
<dbReference type="Pfam" id="PF03723">
    <property type="entry name" value="Hemocyanin_C"/>
    <property type="match status" value="1"/>
</dbReference>
<dbReference type="InterPro" id="IPR013788">
    <property type="entry name" value="Hemocyanin/hexamerin"/>
</dbReference>
<feature type="chain" id="PRO_5027792517" evidence="2">
    <location>
        <begin position="19"/>
        <end position="916"/>
    </location>
</feature>
<evidence type="ECO:0000259" key="4">
    <source>
        <dbReference type="Pfam" id="PF03723"/>
    </source>
</evidence>
<dbReference type="Gene3D" id="1.20.1370.10">
    <property type="entry name" value="Hemocyanin, N-terminal domain"/>
    <property type="match status" value="1"/>
</dbReference>
<dbReference type="GO" id="GO:0005615">
    <property type="term" value="C:extracellular space"/>
    <property type="evidence" value="ECO:0007669"/>
    <property type="project" value="UniProtKB-ARBA"/>
</dbReference>
<dbReference type="Pfam" id="PF03722">
    <property type="entry name" value="Hemocyanin_N"/>
    <property type="match status" value="1"/>
</dbReference>
<reference evidence="6" key="1">
    <citation type="submission" date="2025-08" db="UniProtKB">
        <authorList>
            <consortium name="RefSeq"/>
        </authorList>
    </citation>
    <scope>IDENTIFICATION</scope>
    <source>
        <strain evidence="6">15112-1751.03</strain>
        <tissue evidence="6">Whole Adult</tissue>
    </source>
</reference>
<dbReference type="GeneID" id="117570664"/>
<dbReference type="CTD" id="2203"/>
<dbReference type="SUPFAM" id="SSF81296">
    <property type="entry name" value="E set domains"/>
    <property type="match status" value="1"/>
</dbReference>
<keyword evidence="1" id="KW-0175">Coiled coil</keyword>
<dbReference type="RefSeq" id="XP_034108342.1">
    <property type="nucleotide sequence ID" value="XM_034252451.2"/>
</dbReference>
<keyword evidence="2" id="KW-0732">Signal</keyword>
<dbReference type="GO" id="GO:0097009">
    <property type="term" value="P:energy homeostasis"/>
    <property type="evidence" value="ECO:0007669"/>
    <property type="project" value="UniProtKB-ARBA"/>
</dbReference>
<feature type="coiled-coil region" evidence="1">
    <location>
        <begin position="572"/>
        <end position="599"/>
    </location>
</feature>